<evidence type="ECO:0000313" key="3">
    <source>
        <dbReference type="Proteomes" id="UP000307790"/>
    </source>
</evidence>
<dbReference type="InterPro" id="IPR018445">
    <property type="entry name" value="Put_Phosphate_transp_reg"/>
</dbReference>
<dbReference type="RefSeq" id="WP_138319863.1">
    <property type="nucleotide sequence ID" value="NZ_VCBC01000008.1"/>
</dbReference>
<organism evidence="2 3">
    <name type="scientific">Thalassotalea litorea</name>
    <dbReference type="NCBI Taxonomy" id="2020715"/>
    <lineage>
        <taxon>Bacteria</taxon>
        <taxon>Pseudomonadati</taxon>
        <taxon>Pseudomonadota</taxon>
        <taxon>Gammaproteobacteria</taxon>
        <taxon>Alteromonadales</taxon>
        <taxon>Colwelliaceae</taxon>
        <taxon>Thalassotalea</taxon>
    </lineage>
</organism>
<evidence type="ECO:0000256" key="1">
    <source>
        <dbReference type="ARBA" id="ARBA00008591"/>
    </source>
</evidence>
<sequence length="225" mass="25282">MSANNILGVFAKSPLKPLEQHVNTVYKCAKLLPSLFTACADDDWSKAEDIRKEISSLERDADQLKRKIRIEIPGGIFMPVQRTDLLELVSQQDKMANKSKDIAGRILGRKITIPKELASDFDAYLSRCLDAIKQAAKAINEMDELLEAGFGGRELDFVETMILELDSIEDDTDVMQIKLRQGLLAIEKNMNAVDVIFLYQIIEWVGDLADIAERVGARLEIMLAR</sequence>
<accession>A0A5R9IL48</accession>
<reference evidence="2 3" key="1">
    <citation type="submission" date="2019-05" db="EMBL/GenBank/DDBJ databases">
        <title>Genome sequences of Thalassotalea litorea 1K03283.</title>
        <authorList>
            <person name="Zhang D."/>
        </authorList>
    </citation>
    <scope>NUCLEOTIDE SEQUENCE [LARGE SCALE GENOMIC DNA]</scope>
    <source>
        <strain evidence="2 3">MCCC 1K03283</strain>
    </source>
</reference>
<dbReference type="AlphaFoldDB" id="A0A5R9IL48"/>
<dbReference type="PANTHER" id="PTHR36536:SF3">
    <property type="entry name" value="UPF0111 PROTEIN HI_1603"/>
    <property type="match status" value="1"/>
</dbReference>
<dbReference type="InterPro" id="IPR002727">
    <property type="entry name" value="DUF47"/>
</dbReference>
<dbReference type="Gene3D" id="1.20.58.220">
    <property type="entry name" value="Phosphate transport system protein phou homolog 2, domain 2"/>
    <property type="match status" value="1"/>
</dbReference>
<evidence type="ECO:0000313" key="2">
    <source>
        <dbReference type="EMBL" id="TLU65193.1"/>
    </source>
</evidence>
<gene>
    <name evidence="2" type="ORF">FE810_09755</name>
</gene>
<comment type="similarity">
    <text evidence="1">Belongs to the UPF0111 family.</text>
</comment>
<dbReference type="SUPFAM" id="SSF109755">
    <property type="entry name" value="PhoU-like"/>
    <property type="match status" value="1"/>
</dbReference>
<comment type="caution">
    <text evidence="2">The sequence shown here is derived from an EMBL/GenBank/DDBJ whole genome shotgun (WGS) entry which is preliminary data.</text>
</comment>
<dbReference type="Pfam" id="PF01865">
    <property type="entry name" value="PhoU_div"/>
    <property type="match status" value="1"/>
</dbReference>
<protein>
    <submittedName>
        <fullName evidence="2">TIGR00153 family protein</fullName>
    </submittedName>
</protein>
<dbReference type="NCBIfam" id="TIGR00153">
    <property type="entry name" value="TIGR00153 family protein"/>
    <property type="match status" value="1"/>
</dbReference>
<dbReference type="Proteomes" id="UP000307790">
    <property type="component" value="Unassembled WGS sequence"/>
</dbReference>
<proteinExistence type="inferred from homology"/>
<keyword evidence="3" id="KW-1185">Reference proteome</keyword>
<dbReference type="PANTHER" id="PTHR36536">
    <property type="entry name" value="UPF0111 PROTEIN HI_1603"/>
    <property type="match status" value="1"/>
</dbReference>
<dbReference type="EMBL" id="VCBC01000008">
    <property type="protein sequence ID" value="TLU65193.1"/>
    <property type="molecule type" value="Genomic_DNA"/>
</dbReference>
<dbReference type="InterPro" id="IPR038078">
    <property type="entry name" value="PhoU-like_sf"/>
</dbReference>
<dbReference type="OrthoDB" id="9780540at2"/>
<name>A0A5R9IL48_9GAMM</name>